<dbReference type="Proteomes" id="UP001500866">
    <property type="component" value="Unassembled WGS sequence"/>
</dbReference>
<evidence type="ECO:0000259" key="1">
    <source>
        <dbReference type="PROSITE" id="PS51819"/>
    </source>
</evidence>
<evidence type="ECO:0000313" key="2">
    <source>
        <dbReference type="EMBL" id="GAA0606777.1"/>
    </source>
</evidence>
<dbReference type="SUPFAM" id="SSF54593">
    <property type="entry name" value="Glyoxalase/Bleomycin resistance protein/Dihydroxybiphenyl dioxygenase"/>
    <property type="match status" value="1"/>
</dbReference>
<dbReference type="InterPro" id="IPR029068">
    <property type="entry name" value="Glyas_Bleomycin-R_OHBP_Dase"/>
</dbReference>
<comment type="caution">
    <text evidence="2">The sequence shown here is derived from an EMBL/GenBank/DDBJ whole genome shotgun (WGS) entry which is preliminary data.</text>
</comment>
<accession>A0ABP3RBV9</accession>
<dbReference type="PROSITE" id="PS51819">
    <property type="entry name" value="VOC"/>
    <property type="match status" value="1"/>
</dbReference>
<dbReference type="Pfam" id="PF00903">
    <property type="entry name" value="Glyoxalase"/>
    <property type="match status" value="1"/>
</dbReference>
<protein>
    <recommendedName>
        <fullName evidence="1">VOC domain-containing protein</fullName>
    </recommendedName>
</protein>
<dbReference type="Gene3D" id="3.10.180.10">
    <property type="entry name" value="2,3-Dihydroxybiphenyl 1,2-Dioxygenase, domain 1"/>
    <property type="match status" value="1"/>
</dbReference>
<proteinExistence type="predicted"/>
<evidence type="ECO:0000313" key="3">
    <source>
        <dbReference type="Proteomes" id="UP001500866"/>
    </source>
</evidence>
<dbReference type="InterPro" id="IPR037523">
    <property type="entry name" value="VOC_core"/>
</dbReference>
<reference evidence="3" key="1">
    <citation type="journal article" date="2019" name="Int. J. Syst. Evol. Microbiol.">
        <title>The Global Catalogue of Microorganisms (GCM) 10K type strain sequencing project: providing services to taxonomists for standard genome sequencing and annotation.</title>
        <authorList>
            <consortium name="The Broad Institute Genomics Platform"/>
            <consortium name="The Broad Institute Genome Sequencing Center for Infectious Disease"/>
            <person name="Wu L."/>
            <person name="Ma J."/>
        </authorList>
    </citation>
    <scope>NUCLEOTIDE SEQUENCE [LARGE SCALE GENOMIC DNA]</scope>
    <source>
        <strain evidence="3">JCM 15395</strain>
    </source>
</reference>
<name>A0ABP3RBV9_9BACI</name>
<sequence length="132" mass="14863">MEKEKAVPYTPIKNEMCGVFIHVTDLKKSAQWYCDVLGLEVNPDNVESPVFNVPINGVTGLTLDDHAFDKSFVHHSSPSPIFNFRVTDIDEAYTYIKGKGIPIVREMEWVGDDFAWFNFADPDGNVIMACTC</sequence>
<feature type="domain" description="VOC" evidence="1">
    <location>
        <begin position="15"/>
        <end position="132"/>
    </location>
</feature>
<dbReference type="EMBL" id="BAAADS010000018">
    <property type="protein sequence ID" value="GAA0606777.1"/>
    <property type="molecule type" value="Genomic_DNA"/>
</dbReference>
<dbReference type="InterPro" id="IPR004360">
    <property type="entry name" value="Glyas_Fos-R_dOase_dom"/>
</dbReference>
<organism evidence="2 3">
    <name type="scientific">Virgibacillus siamensis</name>
    <dbReference type="NCBI Taxonomy" id="480071"/>
    <lineage>
        <taxon>Bacteria</taxon>
        <taxon>Bacillati</taxon>
        <taxon>Bacillota</taxon>
        <taxon>Bacilli</taxon>
        <taxon>Bacillales</taxon>
        <taxon>Bacillaceae</taxon>
        <taxon>Virgibacillus</taxon>
    </lineage>
</organism>
<keyword evidence="3" id="KW-1185">Reference proteome</keyword>
<gene>
    <name evidence="2" type="ORF">GCM10009001_25040</name>
</gene>
<dbReference type="RefSeq" id="WP_343813607.1">
    <property type="nucleotide sequence ID" value="NZ_BAAADS010000018.1"/>
</dbReference>